<comment type="caution">
    <text evidence="6">The sequence shown here is derived from an EMBL/GenBank/DDBJ whole genome shotgun (WGS) entry which is preliminary data.</text>
</comment>
<keyword evidence="3 5" id="KW-1133">Transmembrane helix</keyword>
<organism evidence="6 7">
    <name type="scientific">Anoxybacillus andreesenii</name>
    <dbReference type="NCBI Taxonomy" id="1325932"/>
    <lineage>
        <taxon>Bacteria</taxon>
        <taxon>Bacillati</taxon>
        <taxon>Bacillota</taxon>
        <taxon>Bacilli</taxon>
        <taxon>Bacillales</taxon>
        <taxon>Anoxybacillaceae</taxon>
        <taxon>Anoxybacillus</taxon>
    </lineage>
</organism>
<dbReference type="InterPro" id="IPR019109">
    <property type="entry name" value="MamF_MmsF"/>
</dbReference>
<name>A0ABT9V7V6_9BACL</name>
<feature type="transmembrane region" description="Helical" evidence="5">
    <location>
        <begin position="74"/>
        <end position="95"/>
    </location>
</feature>
<comment type="subcellular location">
    <subcellularLocation>
        <location evidence="1">Membrane</location>
        <topology evidence="1">Multi-pass membrane protein</topology>
    </subcellularLocation>
</comment>
<proteinExistence type="predicted"/>
<evidence type="ECO:0000256" key="5">
    <source>
        <dbReference type="SAM" id="Phobius"/>
    </source>
</evidence>
<keyword evidence="7" id="KW-1185">Reference proteome</keyword>
<reference evidence="6 7" key="1">
    <citation type="submission" date="2023-07" db="EMBL/GenBank/DDBJ databases">
        <title>Genomic Encyclopedia of Type Strains, Phase IV (KMG-IV): sequencing the most valuable type-strain genomes for metagenomic binning, comparative biology and taxonomic classification.</title>
        <authorList>
            <person name="Goeker M."/>
        </authorList>
    </citation>
    <scope>NUCLEOTIDE SEQUENCE [LARGE SCALE GENOMIC DNA]</scope>
    <source>
        <strain evidence="6 7">DSM 23948</strain>
    </source>
</reference>
<dbReference type="RefSeq" id="WP_307151522.1">
    <property type="nucleotide sequence ID" value="NZ_JAUSTU010000019.1"/>
</dbReference>
<protein>
    <submittedName>
        <fullName evidence="6">Tic20 family protein</fullName>
    </submittedName>
</protein>
<evidence type="ECO:0000256" key="3">
    <source>
        <dbReference type="ARBA" id="ARBA00022989"/>
    </source>
</evidence>
<evidence type="ECO:0000256" key="1">
    <source>
        <dbReference type="ARBA" id="ARBA00004141"/>
    </source>
</evidence>
<dbReference type="Pfam" id="PF09685">
    <property type="entry name" value="MamF_MmsF"/>
    <property type="match status" value="1"/>
</dbReference>
<gene>
    <name evidence="6" type="ORF">J2S07_003369</name>
</gene>
<feature type="transmembrane region" description="Helical" evidence="5">
    <location>
        <begin position="6"/>
        <end position="30"/>
    </location>
</feature>
<feature type="transmembrane region" description="Helical" evidence="5">
    <location>
        <begin position="42"/>
        <end position="62"/>
    </location>
</feature>
<keyword evidence="2 5" id="KW-0812">Transmembrane</keyword>
<evidence type="ECO:0000313" key="7">
    <source>
        <dbReference type="Proteomes" id="UP001231362"/>
    </source>
</evidence>
<dbReference type="EMBL" id="JAUSTU010000019">
    <property type="protein sequence ID" value="MDQ0157043.1"/>
    <property type="molecule type" value="Genomic_DNA"/>
</dbReference>
<evidence type="ECO:0000256" key="4">
    <source>
        <dbReference type="ARBA" id="ARBA00023136"/>
    </source>
</evidence>
<dbReference type="Proteomes" id="UP001231362">
    <property type="component" value="Unassembled WGS sequence"/>
</dbReference>
<evidence type="ECO:0000313" key="6">
    <source>
        <dbReference type="EMBL" id="MDQ0157043.1"/>
    </source>
</evidence>
<accession>A0ABT9V7V6</accession>
<evidence type="ECO:0000256" key="2">
    <source>
        <dbReference type="ARBA" id="ARBA00022692"/>
    </source>
</evidence>
<keyword evidence="4 5" id="KW-0472">Membrane</keyword>
<sequence length="107" mass="11918">MDTNKVLSALSYFSIFFAGIIFPLIVWLVASDKVVKGHAKKAFFSHIITLIPVPIIIFSVIFDIVGGYSDVPVMFFISIIVTVILSLIVLIWNIVKGIQVLTKESIY</sequence>